<dbReference type="KEGG" id="bcx:BCA_3307"/>
<name>A0A158RH52_BACC3</name>
<proteinExistence type="predicted"/>
<dbReference type="EMBL" id="CP001407">
    <property type="protein sequence ID" value="ACO26298.1"/>
    <property type="molecule type" value="Genomic_DNA"/>
</dbReference>
<dbReference type="Proteomes" id="UP000002210">
    <property type="component" value="Chromosome"/>
</dbReference>
<organism evidence="1 2">
    <name type="scientific">Bacillus cereus (strain 03BB102)</name>
    <dbReference type="NCBI Taxonomy" id="572264"/>
    <lineage>
        <taxon>Bacteria</taxon>
        <taxon>Bacillati</taxon>
        <taxon>Bacillota</taxon>
        <taxon>Bacilli</taxon>
        <taxon>Bacillales</taxon>
        <taxon>Bacillaceae</taxon>
        <taxon>Bacillus</taxon>
        <taxon>Bacillus cereus group</taxon>
    </lineage>
</organism>
<evidence type="ECO:0000313" key="2">
    <source>
        <dbReference type="Proteomes" id="UP000002210"/>
    </source>
</evidence>
<accession>A0A158RH52</accession>
<gene>
    <name evidence="1" type="ordered locus">BCA_3307</name>
</gene>
<dbReference type="AlphaFoldDB" id="A0A158RH52"/>
<reference evidence="1 2" key="1">
    <citation type="submission" date="2009-02" db="EMBL/GenBank/DDBJ databases">
        <title>Genome sequence of Bacillus cereus 03BB102.</title>
        <authorList>
            <person name="Dodson R.J."/>
            <person name="Jackson P."/>
            <person name="Munk A.C."/>
            <person name="Brettin T."/>
            <person name="Bruce D."/>
            <person name="Detter C."/>
            <person name="Tapia R."/>
            <person name="Han C."/>
            <person name="Sutton G."/>
            <person name="Sims D."/>
        </authorList>
    </citation>
    <scope>NUCLEOTIDE SEQUENCE [LARGE SCALE GENOMIC DNA]</scope>
    <source>
        <strain evidence="1 2">03BB102</strain>
    </source>
</reference>
<sequence>MNIITRGILQDEEKKATREKIKFKVVLNKKRIADARMHFFIYIY</sequence>
<protein>
    <submittedName>
        <fullName evidence="1">Uncharacterized protein</fullName>
    </submittedName>
</protein>
<evidence type="ECO:0000313" key="1">
    <source>
        <dbReference type="EMBL" id="ACO26298.1"/>
    </source>
</evidence>